<proteinExistence type="predicted"/>
<sequence length="202" mass="23311">MPLVWGEYCNYEIAFIDDRFQGLKVVYNAFEKFFKDKVGNHKFWLNETILWEICFIYANDLKPVRQFHAVDGGCDRNRRAAFLARLISLHRPIYIEEMASVDAEQLSSKTILILNEHFALNAMMHFLELPAEAFGEPGIGKIAKDLIFIFGHRDPQPESLVTIARLMTNLYSLYGRLIAERKRAEAAELEVKKLSARLAKLT</sequence>
<accession>A0A2B8B8X7</accession>
<dbReference type="Proteomes" id="UP000225379">
    <property type="component" value="Unassembled WGS sequence"/>
</dbReference>
<evidence type="ECO:0000313" key="1">
    <source>
        <dbReference type="EMBL" id="PGH54371.1"/>
    </source>
</evidence>
<name>A0A2B8B8X7_9PROT</name>
<dbReference type="EMBL" id="PDKW01000043">
    <property type="protein sequence ID" value="PGH54371.1"/>
    <property type="molecule type" value="Genomic_DNA"/>
</dbReference>
<reference evidence="2" key="1">
    <citation type="submission" date="2017-10" db="EMBL/GenBank/DDBJ databases">
        <authorList>
            <person name="Kravchenko I.K."/>
            <person name="Grouzdev D.S."/>
        </authorList>
    </citation>
    <scope>NUCLEOTIDE SEQUENCE [LARGE SCALE GENOMIC DNA]</scope>
    <source>
        <strain evidence="2">B2</strain>
    </source>
</reference>
<dbReference type="AlphaFoldDB" id="A0A2B8B8X7"/>
<evidence type="ECO:0000313" key="2">
    <source>
        <dbReference type="Proteomes" id="UP000225379"/>
    </source>
</evidence>
<organism evidence="1 2">
    <name type="scientific">Azospirillum palustre</name>
    <dbReference type="NCBI Taxonomy" id="2044885"/>
    <lineage>
        <taxon>Bacteria</taxon>
        <taxon>Pseudomonadati</taxon>
        <taxon>Pseudomonadota</taxon>
        <taxon>Alphaproteobacteria</taxon>
        <taxon>Rhodospirillales</taxon>
        <taxon>Azospirillaceae</taxon>
        <taxon>Azospirillum</taxon>
    </lineage>
</organism>
<comment type="caution">
    <text evidence="1">The sequence shown here is derived from an EMBL/GenBank/DDBJ whole genome shotgun (WGS) entry which is preliminary data.</text>
</comment>
<gene>
    <name evidence="1" type="ORF">CRT60_31770</name>
</gene>
<keyword evidence="2" id="KW-1185">Reference proteome</keyword>
<protein>
    <submittedName>
        <fullName evidence="1">Uncharacterized protein</fullName>
    </submittedName>
</protein>